<accession>A0A8E0IHB2</accession>
<dbReference type="SUPFAM" id="SSF52540">
    <property type="entry name" value="P-loop containing nucleoside triphosphate hydrolases"/>
    <property type="match status" value="1"/>
</dbReference>
<protein>
    <submittedName>
        <fullName evidence="1">Prophage P1 protein 64</fullName>
    </submittedName>
</protein>
<comment type="caution">
    <text evidence="1">The sequence shown here is derived from an EMBL/GenBank/DDBJ whole genome shotgun (WGS) entry which is preliminary data.</text>
</comment>
<dbReference type="Proteomes" id="UP000014303">
    <property type="component" value="Unassembled WGS sequence"/>
</dbReference>
<dbReference type="Gene3D" id="3.40.50.300">
    <property type="entry name" value="P-loop containing nucleotide triphosphate hydrolases"/>
    <property type="match status" value="1"/>
</dbReference>
<sequence length="503" mass="58038">MNELVPVSKIDFGAIDGKIEARDPNFESMFYDNDNYYSQLANDQTTYIIYGRKGTGKTLLLQYFLKKQSKENDTFTKLIPPEDFIEVKLNYLNHGKLSDEETKIFWKFFILMKLSSIVLEHEKGILNAKKLSHLREVDVELQFQLKSFIEESTSQVRSQLSLNPNLSAGLSDTVKSVYQPSKYFEVLKSLENKLFDVLKKSSKTYYIAFDDLDDLNMKGESDPSHEDNLKALAKLMISLVKALEHINDNLYEIGSKSRILTTLRQDVVDEMQNLDGNINKPLSGRSIGLSWMSPVLTKNPQKSSLGKLVLHKIKGSVTAYKQFDDTKLFKMIFPSNKHGRPFDFIVKRSFGRPRDIIQFLTTFQSTFGNEHCIRTSELSQVQGKYSTWFYNELKNEVNILENATSINDTLLLIKKYKHTGFMIADLEKFLKTNSDEFKKINDLREDIKSLYKLGVLSNNDKQGSDYKEQSNFTVEYAYRDGLTSANFDNFFKIHIAIRDYLSI</sequence>
<organism evidence="1 2">
    <name type="scientific">Lacticaseibacillus paracasei subsp. paracasei Lpp7</name>
    <dbReference type="NCBI Taxonomy" id="1256200"/>
    <lineage>
        <taxon>Bacteria</taxon>
        <taxon>Bacillati</taxon>
        <taxon>Bacillota</taxon>
        <taxon>Bacilli</taxon>
        <taxon>Lactobacillales</taxon>
        <taxon>Lactobacillaceae</taxon>
        <taxon>Lacticaseibacillus</taxon>
    </lineage>
</organism>
<dbReference type="InterPro" id="IPR059206">
    <property type="entry name" value="Sll1717-like"/>
</dbReference>
<dbReference type="AlphaFoldDB" id="A0A8E0IHB2"/>
<gene>
    <name evidence="1" type="ORF">Lpp7_08516</name>
</gene>
<name>A0A8E0IHB2_LACPA</name>
<dbReference type="NCBIfam" id="NF047389">
    <property type="entry name" value="ATPase_Sll1717"/>
    <property type="match status" value="1"/>
</dbReference>
<evidence type="ECO:0000313" key="1">
    <source>
        <dbReference type="EMBL" id="EPC51693.1"/>
    </source>
</evidence>
<evidence type="ECO:0000313" key="2">
    <source>
        <dbReference type="Proteomes" id="UP000014303"/>
    </source>
</evidence>
<proteinExistence type="predicted"/>
<dbReference type="EMBL" id="ANJV01000120">
    <property type="protein sequence ID" value="EPC51693.1"/>
    <property type="molecule type" value="Genomic_DNA"/>
</dbReference>
<reference evidence="1 2" key="1">
    <citation type="journal article" date="2013" name="PLoS ONE">
        <title>Lactobacillus paracasei comparative genomics: towards species pan-genome definition and exploitation of diversity.</title>
        <authorList>
            <person name="Smokvina T."/>
            <person name="Wels M."/>
            <person name="Polka J."/>
            <person name="Chervaux C."/>
            <person name="Brisse S."/>
            <person name="Boekhorst J."/>
            <person name="van Hylckama Vlieg J.E."/>
            <person name="Siezen R.J."/>
        </authorList>
    </citation>
    <scope>NUCLEOTIDE SEQUENCE [LARGE SCALE GENOMIC DNA]</scope>
    <source>
        <strain evidence="1 2">Lpp7</strain>
    </source>
</reference>
<dbReference type="InterPro" id="IPR027417">
    <property type="entry name" value="P-loop_NTPase"/>
</dbReference>